<dbReference type="EMBL" id="CAJHNH020008508">
    <property type="protein sequence ID" value="CAG5136236.1"/>
    <property type="molecule type" value="Genomic_DNA"/>
</dbReference>
<evidence type="ECO:0000313" key="3">
    <source>
        <dbReference type="Proteomes" id="UP000678393"/>
    </source>
</evidence>
<protein>
    <submittedName>
        <fullName evidence="2">Uncharacterized protein</fullName>
    </submittedName>
</protein>
<feature type="region of interest" description="Disordered" evidence="1">
    <location>
        <begin position="1"/>
        <end position="83"/>
    </location>
</feature>
<feature type="compositionally biased region" description="Low complexity" evidence="1">
    <location>
        <begin position="1"/>
        <end position="13"/>
    </location>
</feature>
<dbReference type="Proteomes" id="UP000678393">
    <property type="component" value="Unassembled WGS sequence"/>
</dbReference>
<keyword evidence="3" id="KW-1185">Reference proteome</keyword>
<name>A0A8S4AB80_9EUPU</name>
<reference evidence="2" key="1">
    <citation type="submission" date="2021-04" db="EMBL/GenBank/DDBJ databases">
        <authorList>
            <consortium name="Molecular Ecology Group"/>
        </authorList>
    </citation>
    <scope>NUCLEOTIDE SEQUENCE</scope>
</reference>
<dbReference type="PANTHER" id="PTHR31198:SF1">
    <property type="entry name" value="CENTROSOMAL AT-AC SPLICING FACTOR"/>
    <property type="match status" value="1"/>
</dbReference>
<evidence type="ECO:0000256" key="1">
    <source>
        <dbReference type="SAM" id="MobiDB-lite"/>
    </source>
</evidence>
<feature type="region of interest" description="Disordered" evidence="1">
    <location>
        <begin position="137"/>
        <end position="176"/>
    </location>
</feature>
<dbReference type="InterPro" id="IPR028015">
    <property type="entry name" value="CCDC84-like"/>
</dbReference>
<dbReference type="PANTHER" id="PTHR31198">
    <property type="entry name" value="COILED-COIL DOMAIN-CONTAINING PROTEIN 84"/>
    <property type="match status" value="1"/>
</dbReference>
<gene>
    <name evidence="2" type="ORF">CUNI_LOCUS21794</name>
</gene>
<accession>A0A8S4AB80</accession>
<comment type="caution">
    <text evidence="2">The sequence shown here is derived from an EMBL/GenBank/DDBJ whole genome shotgun (WGS) entry which is preliminary data.</text>
</comment>
<evidence type="ECO:0000313" key="2">
    <source>
        <dbReference type="EMBL" id="CAG5136236.1"/>
    </source>
</evidence>
<feature type="non-terminal residue" evidence="2">
    <location>
        <position position="1"/>
    </location>
</feature>
<proteinExistence type="predicted"/>
<sequence length="412" mass="45050">SLQQHSIPQQQPQTLRTETRRSKPVKGPSGLEEQGKKTVQAFGEGLTTIERPDEDDSAGNIYTNAVPPWMQPGQDTTPSSYVVGPTLEDLEKHKKLEQKRQLPACRVGAKFDHKSGETGSWLPDFGGVWNHGRRTKSGHQFMKRQKRGVNSHSSSSSTLLGDSDKGPVPLPQSSYLFPKLPRRTATVTSNSDILTNSSHGQSVDKLTATATDLGSVFPLVVPQNAEFCYHQDTEMSSLSHGTSSAVSRSLTGTSYNSSAVPRSQTGNAFHQMTDAMDTDNSVTVKPYVRKNRNASSTVSEQNQPMLPLCSPHIPPYCPVGLDTLNRRNGTSETHTYSSLNSEIHFESSSFISGHDGNWHNNSSAYQRPVQIGQSSVYAEQQGPFRLLATPILSQQKSKLSSEKIFETGGHGK</sequence>
<feature type="compositionally biased region" description="Basic residues" evidence="1">
    <location>
        <begin position="137"/>
        <end position="149"/>
    </location>
</feature>
<dbReference type="OrthoDB" id="1892805at2759"/>
<dbReference type="AlphaFoldDB" id="A0A8S4AB80"/>
<organism evidence="2 3">
    <name type="scientific">Candidula unifasciata</name>
    <dbReference type="NCBI Taxonomy" id="100452"/>
    <lineage>
        <taxon>Eukaryota</taxon>
        <taxon>Metazoa</taxon>
        <taxon>Spiralia</taxon>
        <taxon>Lophotrochozoa</taxon>
        <taxon>Mollusca</taxon>
        <taxon>Gastropoda</taxon>
        <taxon>Heterobranchia</taxon>
        <taxon>Euthyneura</taxon>
        <taxon>Panpulmonata</taxon>
        <taxon>Eupulmonata</taxon>
        <taxon>Stylommatophora</taxon>
        <taxon>Helicina</taxon>
        <taxon>Helicoidea</taxon>
        <taxon>Geomitridae</taxon>
        <taxon>Candidula</taxon>
    </lineage>
</organism>
<dbReference type="Pfam" id="PF14968">
    <property type="entry name" value="CCDC84"/>
    <property type="match status" value="1"/>
</dbReference>